<sequence length="613" mass="68099">MGSYLVHTTSKIAALAKSGRVEYARKLFDEMSHRDAVVWNTMLTCYTHLTLYQEALLLFQQMTGFHNIRPDHYTFTATLSACAGSCKLRYGQSIHALVVAAGYSSTLPVNNALIDMYAKCLSPCSANEVFKEIEFRNNVSWCSLLFAYVHANQFQVAQTVFDSMPNRVNIAWNTMIAGHARQGNIRTCVDLFKKMMAESCDQDQWTYSALMNASAESQQYSIGFMVHGVVIKKGWNSAVEARNSILSFYAQTGRPADVVKMFESITTLTQVSWNAIIDAHMKIGDTHKALMAFQQAPEKNVISWTAMMTGYVRNGNAEEAVGYFVNMLKSSLQPDDFSLGTVLHACSVMATLGHGRMIHSLAIVHGFHGYAYVGNGLVNMYAKCGDIDSSKQSFDDIMEKDLVSWNTMLIAYGLHGWGEKALKIYKHMLASGLNPDKVTFISLLMTCSHLGLINKGRALFKSMSQIHGISPEIDHVACMVDMLARGGYLEEAREMARTRSVTVGSSDAVFGACYAHGDILMGTQLGGELNMLEPECEMSYVVLSNLYCASEKWKEAELVRKEMADYGVKKTPGCSWIEVKNKVTAFVAGSSLCVYKEDMSSIQYLLEYQLKNP</sequence>
<dbReference type="Proteomes" id="UP001056120">
    <property type="component" value="Linkage Group LG01"/>
</dbReference>
<reference evidence="2" key="1">
    <citation type="journal article" date="2022" name="Mol. Ecol. Resour.">
        <title>The genomes of chicory, endive, great burdock and yacon provide insights into Asteraceae palaeo-polyploidization history and plant inulin production.</title>
        <authorList>
            <person name="Fan W."/>
            <person name="Wang S."/>
            <person name="Wang H."/>
            <person name="Wang A."/>
            <person name="Jiang F."/>
            <person name="Liu H."/>
            <person name="Zhao H."/>
            <person name="Xu D."/>
            <person name="Zhang Y."/>
        </authorList>
    </citation>
    <scope>NUCLEOTIDE SEQUENCE [LARGE SCALE GENOMIC DNA]</scope>
    <source>
        <strain evidence="2">cv. Yunnan</strain>
    </source>
</reference>
<dbReference type="EMBL" id="CM042018">
    <property type="protein sequence ID" value="KAI3827097.1"/>
    <property type="molecule type" value="Genomic_DNA"/>
</dbReference>
<comment type="caution">
    <text evidence="1">The sequence shown here is derived from an EMBL/GenBank/DDBJ whole genome shotgun (WGS) entry which is preliminary data.</text>
</comment>
<keyword evidence="2" id="KW-1185">Reference proteome</keyword>
<accession>A0ACB9K4C3</accession>
<name>A0ACB9K4C3_9ASTR</name>
<reference evidence="1 2" key="2">
    <citation type="journal article" date="2022" name="Mol. Ecol. Resour.">
        <title>The genomes of chicory, endive, great burdock and yacon provide insights into Asteraceae paleo-polyploidization history and plant inulin production.</title>
        <authorList>
            <person name="Fan W."/>
            <person name="Wang S."/>
            <person name="Wang H."/>
            <person name="Wang A."/>
            <person name="Jiang F."/>
            <person name="Liu H."/>
            <person name="Zhao H."/>
            <person name="Xu D."/>
            <person name="Zhang Y."/>
        </authorList>
    </citation>
    <scope>NUCLEOTIDE SEQUENCE [LARGE SCALE GENOMIC DNA]</scope>
    <source>
        <strain evidence="2">cv. Yunnan</strain>
        <tissue evidence="1">Leaves</tissue>
    </source>
</reference>
<evidence type="ECO:0000313" key="2">
    <source>
        <dbReference type="Proteomes" id="UP001056120"/>
    </source>
</evidence>
<evidence type="ECO:0000313" key="1">
    <source>
        <dbReference type="EMBL" id="KAI3827097.1"/>
    </source>
</evidence>
<organism evidence="1 2">
    <name type="scientific">Smallanthus sonchifolius</name>
    <dbReference type="NCBI Taxonomy" id="185202"/>
    <lineage>
        <taxon>Eukaryota</taxon>
        <taxon>Viridiplantae</taxon>
        <taxon>Streptophyta</taxon>
        <taxon>Embryophyta</taxon>
        <taxon>Tracheophyta</taxon>
        <taxon>Spermatophyta</taxon>
        <taxon>Magnoliopsida</taxon>
        <taxon>eudicotyledons</taxon>
        <taxon>Gunneridae</taxon>
        <taxon>Pentapetalae</taxon>
        <taxon>asterids</taxon>
        <taxon>campanulids</taxon>
        <taxon>Asterales</taxon>
        <taxon>Asteraceae</taxon>
        <taxon>Asteroideae</taxon>
        <taxon>Heliantheae alliance</taxon>
        <taxon>Millerieae</taxon>
        <taxon>Smallanthus</taxon>
    </lineage>
</organism>
<proteinExistence type="predicted"/>
<gene>
    <name evidence="1" type="ORF">L1987_01161</name>
</gene>
<protein>
    <submittedName>
        <fullName evidence="1">Uncharacterized protein</fullName>
    </submittedName>
</protein>